<keyword evidence="1" id="KW-0812">Transmembrane</keyword>
<protein>
    <submittedName>
        <fullName evidence="2">Uncharacterized protein</fullName>
    </submittedName>
</protein>
<evidence type="ECO:0000313" key="3">
    <source>
        <dbReference type="Proteomes" id="UP001271789"/>
    </source>
</evidence>
<dbReference type="RefSeq" id="WP_338098856.1">
    <property type="nucleotide sequence ID" value="NZ_JAWDKD010000007.1"/>
</dbReference>
<dbReference type="EMBL" id="JAWDKD010000007">
    <property type="protein sequence ID" value="MDV0446460.1"/>
    <property type="molecule type" value="Genomic_DNA"/>
</dbReference>
<keyword evidence="1" id="KW-0472">Membrane</keyword>
<keyword evidence="3" id="KW-1185">Reference proteome</keyword>
<keyword evidence="1" id="KW-1133">Transmembrane helix</keyword>
<accession>A0AAE4MH09</accession>
<sequence length="67" mass="7142">MVNKGTAAAIVGVLGAILFVIGVIGFINPVSNMLYYKIAVGAGFVLLIACFLYLIRYSDSLNEKLTT</sequence>
<reference evidence="2" key="1">
    <citation type="submission" date="2023-06" db="EMBL/GenBank/DDBJ databases">
        <title>Genome sequence of Methanosarcinaceae archaeon Ag5.</title>
        <authorList>
            <person name="Protasov E."/>
            <person name="Platt K."/>
            <person name="Poehlein A."/>
            <person name="Daniel R."/>
            <person name="Brune A."/>
        </authorList>
    </citation>
    <scope>NUCLEOTIDE SEQUENCE</scope>
    <source>
        <strain evidence="2">Ag5</strain>
    </source>
</reference>
<proteinExistence type="predicted"/>
<dbReference type="AlphaFoldDB" id="A0AAE4MH09"/>
<comment type="caution">
    <text evidence="2">The sequence shown here is derived from an EMBL/GenBank/DDBJ whole genome shotgun (WGS) entry which is preliminary data.</text>
</comment>
<dbReference type="Proteomes" id="UP001271789">
    <property type="component" value="Unassembled WGS sequence"/>
</dbReference>
<evidence type="ECO:0000313" key="2">
    <source>
        <dbReference type="EMBL" id="MDV0446460.1"/>
    </source>
</evidence>
<feature type="transmembrane region" description="Helical" evidence="1">
    <location>
        <begin position="33"/>
        <end position="55"/>
    </location>
</feature>
<gene>
    <name evidence="2" type="ORF">MsAg5_02990</name>
</gene>
<name>A0AAE4MH09_9EURY</name>
<feature type="transmembrane region" description="Helical" evidence="1">
    <location>
        <begin position="7"/>
        <end position="27"/>
    </location>
</feature>
<organism evidence="2 3">
    <name type="scientific">Methanolapillus africanus</name>
    <dbReference type="NCBI Taxonomy" id="3028297"/>
    <lineage>
        <taxon>Archaea</taxon>
        <taxon>Methanobacteriati</taxon>
        <taxon>Methanobacteriota</taxon>
        <taxon>Stenosarchaea group</taxon>
        <taxon>Methanomicrobia</taxon>
        <taxon>Methanosarcinales</taxon>
        <taxon>Methanosarcinaceae</taxon>
        <taxon>Methanolapillus</taxon>
    </lineage>
</organism>
<evidence type="ECO:0000256" key="1">
    <source>
        <dbReference type="SAM" id="Phobius"/>
    </source>
</evidence>